<dbReference type="EMBL" id="JAODUP010001610">
    <property type="protein sequence ID" value="KAK2139796.1"/>
    <property type="molecule type" value="Genomic_DNA"/>
</dbReference>
<keyword evidence="2" id="KW-1185">Reference proteome</keyword>
<reference evidence="1" key="1">
    <citation type="journal article" date="2023" name="Mol. Biol. Evol.">
        <title>Third-Generation Sequencing Reveals the Adaptive Role of the Epigenome in Three Deep-Sea Polychaetes.</title>
        <authorList>
            <person name="Perez M."/>
            <person name="Aroh O."/>
            <person name="Sun Y."/>
            <person name="Lan Y."/>
            <person name="Juniper S.K."/>
            <person name="Young C.R."/>
            <person name="Angers B."/>
            <person name="Qian P.Y."/>
        </authorList>
    </citation>
    <scope>NUCLEOTIDE SEQUENCE</scope>
    <source>
        <strain evidence="1">P08H-3</strain>
    </source>
</reference>
<evidence type="ECO:0000313" key="2">
    <source>
        <dbReference type="Proteomes" id="UP001208570"/>
    </source>
</evidence>
<dbReference type="AlphaFoldDB" id="A0AAD9MQA2"/>
<accession>A0AAD9MQA2</accession>
<gene>
    <name evidence="1" type="ORF">LSH36_1611g00001</name>
</gene>
<protein>
    <submittedName>
        <fullName evidence="1">Uncharacterized protein</fullName>
    </submittedName>
</protein>
<sequence>MKYFEDNLLNVTHPSFVDYYKHIIKTVRDEICRVIDENGDLLKVFDKYLTEKSDDKLNTTMILYQAVLSLKQQDNISSTLCQQHNLSSTLCQQLGDLEKKCRGLIFNKMEEYIDMNPSFVEIVDEEIKPVIRTPSYIYLR</sequence>
<proteinExistence type="predicted"/>
<dbReference type="Proteomes" id="UP001208570">
    <property type="component" value="Unassembled WGS sequence"/>
</dbReference>
<organism evidence="1 2">
    <name type="scientific">Paralvinella palmiformis</name>
    <dbReference type="NCBI Taxonomy" id="53620"/>
    <lineage>
        <taxon>Eukaryota</taxon>
        <taxon>Metazoa</taxon>
        <taxon>Spiralia</taxon>
        <taxon>Lophotrochozoa</taxon>
        <taxon>Annelida</taxon>
        <taxon>Polychaeta</taxon>
        <taxon>Sedentaria</taxon>
        <taxon>Canalipalpata</taxon>
        <taxon>Terebellida</taxon>
        <taxon>Terebelliformia</taxon>
        <taxon>Alvinellidae</taxon>
        <taxon>Paralvinella</taxon>
    </lineage>
</organism>
<name>A0AAD9MQA2_9ANNE</name>
<comment type="caution">
    <text evidence="1">The sequence shown here is derived from an EMBL/GenBank/DDBJ whole genome shotgun (WGS) entry which is preliminary data.</text>
</comment>
<evidence type="ECO:0000313" key="1">
    <source>
        <dbReference type="EMBL" id="KAK2139796.1"/>
    </source>
</evidence>